<evidence type="ECO:0000313" key="7">
    <source>
        <dbReference type="EMBL" id="KAE9231413.1"/>
    </source>
</evidence>
<dbReference type="EMBL" id="QXGC01002126">
    <property type="protein sequence ID" value="KAE9190431.1"/>
    <property type="molecule type" value="Genomic_DNA"/>
</dbReference>
<proteinExistence type="predicted"/>
<comment type="caution">
    <text evidence="2">The sequence shown here is derived from an EMBL/GenBank/DDBJ whole genome shotgun (WGS) entry which is preliminary data.</text>
</comment>
<dbReference type="Proteomes" id="UP000433483">
    <property type="component" value="Unassembled WGS sequence"/>
</dbReference>
<dbReference type="Proteomes" id="UP000460718">
    <property type="component" value="Unassembled WGS sequence"/>
</dbReference>
<evidence type="ECO:0000313" key="16">
    <source>
        <dbReference type="Proteomes" id="UP000460718"/>
    </source>
</evidence>
<dbReference type="EMBL" id="QXGE01000080">
    <property type="protein sequence ID" value="KAE9325832.1"/>
    <property type="molecule type" value="Genomic_DNA"/>
</dbReference>
<dbReference type="Proteomes" id="UP000441208">
    <property type="component" value="Unassembled WGS sequence"/>
</dbReference>
<dbReference type="EMBL" id="QXFX01000078">
    <property type="protein sequence ID" value="KAE9133666.1"/>
    <property type="molecule type" value="Genomic_DNA"/>
</dbReference>
<evidence type="ECO:0000313" key="10">
    <source>
        <dbReference type="Proteomes" id="UP000429523"/>
    </source>
</evidence>
<evidence type="ECO:0000313" key="17">
    <source>
        <dbReference type="Proteomes" id="UP000476176"/>
    </source>
</evidence>
<dbReference type="EMBL" id="QXGB01000089">
    <property type="protein sequence ID" value="KAE9231413.1"/>
    <property type="molecule type" value="Genomic_DNA"/>
</dbReference>
<dbReference type="EMBL" id="QXGF01000144">
    <property type="protein sequence ID" value="KAE8945795.1"/>
    <property type="molecule type" value="Genomic_DNA"/>
</dbReference>
<dbReference type="Proteomes" id="UP000440732">
    <property type="component" value="Unassembled WGS sequence"/>
</dbReference>
<dbReference type="Proteomes" id="UP000476176">
    <property type="component" value="Unassembled WGS sequence"/>
</dbReference>
<evidence type="ECO:0000313" key="3">
    <source>
        <dbReference type="EMBL" id="KAE9099350.1"/>
    </source>
</evidence>
<evidence type="ECO:0000313" key="11">
    <source>
        <dbReference type="Proteomes" id="UP000433483"/>
    </source>
</evidence>
<evidence type="ECO:0000313" key="2">
    <source>
        <dbReference type="EMBL" id="KAE9026536.1"/>
    </source>
</evidence>
<reference evidence="16 17" key="1">
    <citation type="submission" date="2018-09" db="EMBL/GenBank/DDBJ databases">
        <title>Genomic investigation of the strawberry pathogen Phytophthora fragariae indicates pathogenicity is determined by transcriptional variation in three key races.</title>
        <authorList>
            <person name="Adams T.M."/>
            <person name="Armitage A.D."/>
            <person name="Sobczyk M.K."/>
            <person name="Bates H.J."/>
            <person name="Dunwell J.M."/>
            <person name="Nellist C.F."/>
            <person name="Harrison R.J."/>
        </authorList>
    </citation>
    <scope>NUCLEOTIDE SEQUENCE [LARGE SCALE GENOMIC DNA]</scope>
    <source>
        <strain evidence="9 12">A4</strain>
        <strain evidence="8 13">BC-1</strain>
        <strain evidence="6 17">BC-23</strain>
        <strain evidence="7 11">NOV-27</strain>
        <strain evidence="3 14">NOV-5</strain>
        <strain evidence="4 15">NOV-71</strain>
        <strain evidence="1 10">NOV-9</strain>
        <strain evidence="5 18">ONT-3</strain>
        <strain evidence="2 16">SCRP245</strain>
    </source>
</reference>
<gene>
    <name evidence="9" type="ORF">PF001_g2728</name>
    <name evidence="8" type="ORF">PF002_g3206</name>
    <name evidence="6" type="ORF">PF004_g21905</name>
    <name evidence="7" type="ORF">PF005_g3088</name>
    <name evidence="3" type="ORF">PF006_g23157</name>
    <name evidence="4" type="ORF">PF007_g4196</name>
    <name evidence="1" type="ORF">PF009_g4548</name>
    <name evidence="5" type="ORF">PF010_g2724</name>
    <name evidence="2" type="ORF">PF011_g2488</name>
</gene>
<evidence type="ECO:0000313" key="1">
    <source>
        <dbReference type="EMBL" id="KAE8945795.1"/>
    </source>
</evidence>
<dbReference type="Proteomes" id="UP000429523">
    <property type="component" value="Unassembled WGS sequence"/>
</dbReference>
<evidence type="ECO:0000313" key="14">
    <source>
        <dbReference type="Proteomes" id="UP000440732"/>
    </source>
</evidence>
<evidence type="ECO:0000313" key="6">
    <source>
        <dbReference type="EMBL" id="KAE9190431.1"/>
    </source>
</evidence>
<sequence>MPSSSSPLLSSIHFSALCGTSSPLAILLRHPAATAVFCLRFQIPRASEASLLACTSHQLNGRSLVCHRLLRHR</sequence>
<dbReference type="Proteomes" id="UP000488956">
    <property type="component" value="Unassembled WGS sequence"/>
</dbReference>
<dbReference type="EMBL" id="QXGD01000089">
    <property type="protein sequence ID" value="KAE9253676.1"/>
    <property type="molecule type" value="Genomic_DNA"/>
</dbReference>
<name>A0A6A3M4G4_9STRA</name>
<evidence type="ECO:0000313" key="15">
    <source>
        <dbReference type="Proteomes" id="UP000441208"/>
    </source>
</evidence>
<evidence type="ECO:0000313" key="8">
    <source>
        <dbReference type="EMBL" id="KAE9253676.1"/>
    </source>
</evidence>
<evidence type="ECO:0000313" key="5">
    <source>
        <dbReference type="EMBL" id="KAE9133666.1"/>
    </source>
</evidence>
<dbReference type="EMBL" id="QXFZ01000132">
    <property type="protein sequence ID" value="KAE9131243.1"/>
    <property type="molecule type" value="Genomic_DNA"/>
</dbReference>
<dbReference type="Proteomes" id="UP000437068">
    <property type="component" value="Unassembled WGS sequence"/>
</dbReference>
<dbReference type="EMBL" id="QXGA01002348">
    <property type="protein sequence ID" value="KAE9099350.1"/>
    <property type="molecule type" value="Genomic_DNA"/>
</dbReference>
<keyword evidence="11" id="KW-1185">Reference proteome</keyword>
<organism evidence="2 16">
    <name type="scientific">Phytophthora fragariae</name>
    <dbReference type="NCBI Taxonomy" id="53985"/>
    <lineage>
        <taxon>Eukaryota</taxon>
        <taxon>Sar</taxon>
        <taxon>Stramenopiles</taxon>
        <taxon>Oomycota</taxon>
        <taxon>Peronosporomycetes</taxon>
        <taxon>Peronosporales</taxon>
        <taxon>Peronosporaceae</taxon>
        <taxon>Phytophthora</taxon>
    </lineage>
</organism>
<dbReference type="EMBL" id="QXFW01000075">
    <property type="protein sequence ID" value="KAE9026536.1"/>
    <property type="molecule type" value="Genomic_DNA"/>
</dbReference>
<evidence type="ECO:0000313" key="4">
    <source>
        <dbReference type="EMBL" id="KAE9131243.1"/>
    </source>
</evidence>
<evidence type="ECO:0000313" key="12">
    <source>
        <dbReference type="Proteomes" id="UP000437068"/>
    </source>
</evidence>
<evidence type="ECO:0000313" key="9">
    <source>
        <dbReference type="EMBL" id="KAE9325832.1"/>
    </source>
</evidence>
<accession>A0A6A3M4G4</accession>
<dbReference type="Proteomes" id="UP000440367">
    <property type="component" value="Unassembled WGS sequence"/>
</dbReference>
<evidence type="ECO:0000313" key="13">
    <source>
        <dbReference type="Proteomes" id="UP000440367"/>
    </source>
</evidence>
<dbReference type="AlphaFoldDB" id="A0A6A3M4G4"/>
<evidence type="ECO:0000313" key="18">
    <source>
        <dbReference type="Proteomes" id="UP000488956"/>
    </source>
</evidence>
<protein>
    <submittedName>
        <fullName evidence="2">Uncharacterized protein</fullName>
    </submittedName>
</protein>